<accession>A0ABU8XS56</accession>
<dbReference type="PROSITE" id="PS51371">
    <property type="entry name" value="CBS"/>
    <property type="match status" value="2"/>
</dbReference>
<feature type="domain" description="CBS" evidence="3">
    <location>
        <begin position="10"/>
        <end position="67"/>
    </location>
</feature>
<dbReference type="InterPro" id="IPR000644">
    <property type="entry name" value="CBS_dom"/>
</dbReference>
<dbReference type="InterPro" id="IPR046342">
    <property type="entry name" value="CBS_dom_sf"/>
</dbReference>
<protein>
    <submittedName>
        <fullName evidence="4">CBS domain-containing protein</fullName>
    </submittedName>
</protein>
<dbReference type="InterPro" id="IPR051257">
    <property type="entry name" value="Diverse_CBS-Domain"/>
</dbReference>
<dbReference type="EMBL" id="JBBLZC010000012">
    <property type="protein sequence ID" value="MEK0084050.1"/>
    <property type="molecule type" value="Genomic_DNA"/>
</dbReference>
<dbReference type="CDD" id="cd04623">
    <property type="entry name" value="CBS_pair_bac_euk"/>
    <property type="match status" value="1"/>
</dbReference>
<reference evidence="4 5" key="1">
    <citation type="submission" date="2024-01" db="EMBL/GenBank/DDBJ databases">
        <title>Multi-omics insights into the function and evolution of sodium benzoate biodegradation pathways in Benzoatithermus flavus gen. nov., sp. nov. from hot spring.</title>
        <authorList>
            <person name="Hu C.-J."/>
            <person name="Li W.-J."/>
        </authorList>
    </citation>
    <scope>NUCLEOTIDE SEQUENCE [LARGE SCALE GENOMIC DNA]</scope>
    <source>
        <strain evidence="4 5">SYSU G07066</strain>
    </source>
</reference>
<proteinExistence type="predicted"/>
<dbReference type="PANTHER" id="PTHR43080">
    <property type="entry name" value="CBS DOMAIN-CONTAINING PROTEIN CBSX3, MITOCHONDRIAL"/>
    <property type="match status" value="1"/>
</dbReference>
<dbReference type="SMART" id="SM00116">
    <property type="entry name" value="CBS"/>
    <property type="match status" value="2"/>
</dbReference>
<dbReference type="SUPFAM" id="SSF54631">
    <property type="entry name" value="CBS-domain pair"/>
    <property type="match status" value="1"/>
</dbReference>
<sequence length="146" mass="15917">MKVRDILEAKGRRVITIRPDATVSTAVHRLALERVGALVVSEDGSTVQGIISERDIVKALAQEGAAIMGTDRHVAELMTTGVTTCSPEDSVKAIMAEMTRRRFRHLPVIENGRLAGIVSIGDVVKSRLEEMELETSVLREAYIAAH</sequence>
<dbReference type="Gene3D" id="3.10.580.10">
    <property type="entry name" value="CBS-domain"/>
    <property type="match status" value="1"/>
</dbReference>
<dbReference type="Pfam" id="PF00571">
    <property type="entry name" value="CBS"/>
    <property type="match status" value="2"/>
</dbReference>
<feature type="domain" description="CBS" evidence="3">
    <location>
        <begin position="78"/>
        <end position="133"/>
    </location>
</feature>
<name>A0ABU8XS56_9PROT</name>
<dbReference type="InterPro" id="IPR044725">
    <property type="entry name" value="CBSX3_CBS_dom"/>
</dbReference>
<comment type="caution">
    <text evidence="4">The sequence shown here is derived from an EMBL/GenBank/DDBJ whole genome shotgun (WGS) entry which is preliminary data.</text>
</comment>
<organism evidence="4 5">
    <name type="scientific">Benzoatithermus flavus</name>
    <dbReference type="NCBI Taxonomy" id="3108223"/>
    <lineage>
        <taxon>Bacteria</taxon>
        <taxon>Pseudomonadati</taxon>
        <taxon>Pseudomonadota</taxon>
        <taxon>Alphaproteobacteria</taxon>
        <taxon>Geminicoccales</taxon>
        <taxon>Geminicoccaceae</taxon>
        <taxon>Benzoatithermus</taxon>
    </lineage>
</organism>
<dbReference type="PANTHER" id="PTHR43080:SF2">
    <property type="entry name" value="CBS DOMAIN-CONTAINING PROTEIN"/>
    <property type="match status" value="1"/>
</dbReference>
<evidence type="ECO:0000256" key="1">
    <source>
        <dbReference type="ARBA" id="ARBA00023122"/>
    </source>
</evidence>
<keyword evidence="1 2" id="KW-0129">CBS domain</keyword>
<evidence type="ECO:0000313" key="4">
    <source>
        <dbReference type="EMBL" id="MEK0084050.1"/>
    </source>
</evidence>
<evidence type="ECO:0000259" key="3">
    <source>
        <dbReference type="PROSITE" id="PS51371"/>
    </source>
</evidence>
<gene>
    <name evidence="4" type="ORF">U1T56_12875</name>
</gene>
<dbReference type="RefSeq" id="WP_418159900.1">
    <property type="nucleotide sequence ID" value="NZ_JBBLZC010000012.1"/>
</dbReference>
<keyword evidence="5" id="KW-1185">Reference proteome</keyword>
<evidence type="ECO:0000313" key="5">
    <source>
        <dbReference type="Proteomes" id="UP001375743"/>
    </source>
</evidence>
<dbReference type="Proteomes" id="UP001375743">
    <property type="component" value="Unassembled WGS sequence"/>
</dbReference>
<evidence type="ECO:0000256" key="2">
    <source>
        <dbReference type="PROSITE-ProRule" id="PRU00703"/>
    </source>
</evidence>